<reference evidence="1" key="1">
    <citation type="journal article" date="2023" name="G3 (Bethesda)">
        <title>A reference genome for the long-term kleptoplast-retaining sea slug Elysia crispata morphotype clarki.</title>
        <authorList>
            <person name="Eastman K.E."/>
            <person name="Pendleton A.L."/>
            <person name="Shaikh M.A."/>
            <person name="Suttiyut T."/>
            <person name="Ogas R."/>
            <person name="Tomko P."/>
            <person name="Gavelis G."/>
            <person name="Widhalm J.R."/>
            <person name="Wisecaver J.H."/>
        </authorList>
    </citation>
    <scope>NUCLEOTIDE SEQUENCE</scope>
    <source>
        <strain evidence="1">ECLA1</strain>
    </source>
</reference>
<keyword evidence="2" id="KW-1185">Reference proteome</keyword>
<name>A0AAE0Y6H1_9GAST</name>
<comment type="caution">
    <text evidence="1">The sequence shown here is derived from an EMBL/GenBank/DDBJ whole genome shotgun (WGS) entry which is preliminary data.</text>
</comment>
<sequence>MTLRRLSYRRMRRRLGCHWPRRSFVMGHRSACRPHNANTAVSYVVEAESANSKPLAGRSHTTRTPHIPDLSRRVYYNVYKVYQHQRRGLLNQPPYNSPNAETSCLF</sequence>
<accession>A0AAE0Y6H1</accession>
<proteinExistence type="predicted"/>
<dbReference type="Proteomes" id="UP001283361">
    <property type="component" value="Unassembled WGS sequence"/>
</dbReference>
<protein>
    <submittedName>
        <fullName evidence="1">Uncharacterized protein</fullName>
    </submittedName>
</protein>
<dbReference type="AlphaFoldDB" id="A0AAE0Y6H1"/>
<dbReference type="EMBL" id="JAWDGP010006844">
    <property type="protein sequence ID" value="KAK3734643.1"/>
    <property type="molecule type" value="Genomic_DNA"/>
</dbReference>
<organism evidence="1 2">
    <name type="scientific">Elysia crispata</name>
    <name type="common">lettuce slug</name>
    <dbReference type="NCBI Taxonomy" id="231223"/>
    <lineage>
        <taxon>Eukaryota</taxon>
        <taxon>Metazoa</taxon>
        <taxon>Spiralia</taxon>
        <taxon>Lophotrochozoa</taxon>
        <taxon>Mollusca</taxon>
        <taxon>Gastropoda</taxon>
        <taxon>Heterobranchia</taxon>
        <taxon>Euthyneura</taxon>
        <taxon>Panpulmonata</taxon>
        <taxon>Sacoglossa</taxon>
        <taxon>Placobranchoidea</taxon>
        <taxon>Plakobranchidae</taxon>
        <taxon>Elysia</taxon>
    </lineage>
</organism>
<evidence type="ECO:0000313" key="1">
    <source>
        <dbReference type="EMBL" id="KAK3734643.1"/>
    </source>
</evidence>
<evidence type="ECO:0000313" key="2">
    <source>
        <dbReference type="Proteomes" id="UP001283361"/>
    </source>
</evidence>
<gene>
    <name evidence="1" type="ORF">RRG08_003550</name>
</gene>